<dbReference type="SUPFAM" id="SSF53335">
    <property type="entry name" value="S-adenosyl-L-methionine-dependent methyltransferases"/>
    <property type="match status" value="1"/>
</dbReference>
<gene>
    <name evidence="3" type="ORF">EZS26_001244</name>
</gene>
<dbReference type="EMBL" id="SNRX01000006">
    <property type="protein sequence ID" value="KAA6302737.1"/>
    <property type="molecule type" value="Genomic_DNA"/>
</dbReference>
<comment type="caution">
    <text evidence="3">The sequence shown here is derived from an EMBL/GenBank/DDBJ whole genome shotgun (WGS) entry which is preliminary data.</text>
</comment>
<dbReference type="GO" id="GO:0016645">
    <property type="term" value="F:oxidoreductase activity, acting on the CH-NH group of donors"/>
    <property type="evidence" value="ECO:0007669"/>
    <property type="project" value="InterPro"/>
</dbReference>
<dbReference type="InterPro" id="IPR047785">
    <property type="entry name" value="tRNA_MNMC2"/>
</dbReference>
<dbReference type="PANTHER" id="PTHR39963:SF1">
    <property type="entry name" value="MNMC-LIKE METHYLTRANSFERASE DOMAIN-CONTAINING PROTEIN"/>
    <property type="match status" value="1"/>
</dbReference>
<dbReference type="InterPro" id="IPR029063">
    <property type="entry name" value="SAM-dependent_MTases_sf"/>
</dbReference>
<feature type="domain" description="MnmC-like methyltransferase" evidence="2">
    <location>
        <begin position="149"/>
        <end position="223"/>
    </location>
</feature>
<dbReference type="Gene3D" id="3.40.50.150">
    <property type="entry name" value="Vaccinia Virus protein VP39"/>
    <property type="match status" value="1"/>
</dbReference>
<organism evidence="3 4">
    <name type="scientific">Candidatus Ordinivivax streblomastigis</name>
    <dbReference type="NCBI Taxonomy" id="2540710"/>
    <lineage>
        <taxon>Bacteria</taxon>
        <taxon>Pseudomonadati</taxon>
        <taxon>Bacteroidota</taxon>
        <taxon>Bacteroidia</taxon>
        <taxon>Bacteroidales</taxon>
        <taxon>Candidatus Ordinivivax</taxon>
    </lineage>
</organism>
<evidence type="ECO:0000313" key="3">
    <source>
        <dbReference type="EMBL" id="KAA6302737.1"/>
    </source>
</evidence>
<dbReference type="GO" id="GO:0004808">
    <property type="term" value="F:tRNA (5-methylaminomethyl-2-thiouridylate)(34)-methyltransferase activity"/>
    <property type="evidence" value="ECO:0007669"/>
    <property type="project" value="InterPro"/>
</dbReference>
<reference evidence="3 4" key="1">
    <citation type="submission" date="2019-03" db="EMBL/GenBank/DDBJ databases">
        <title>Single cell metagenomics reveals metabolic interactions within the superorganism composed of flagellate Streblomastix strix and complex community of Bacteroidetes bacteria on its surface.</title>
        <authorList>
            <person name="Treitli S.C."/>
            <person name="Kolisko M."/>
            <person name="Husnik F."/>
            <person name="Keeling P."/>
            <person name="Hampl V."/>
        </authorList>
    </citation>
    <scope>NUCLEOTIDE SEQUENCE [LARGE SCALE GENOMIC DNA]</scope>
    <source>
        <strain evidence="3">St1</strain>
    </source>
</reference>
<proteinExistence type="predicted"/>
<dbReference type="AlphaFoldDB" id="A0A5M8P2M9"/>
<dbReference type="InterPro" id="IPR008471">
    <property type="entry name" value="MnmC-like_methylTransf"/>
</dbReference>
<protein>
    <submittedName>
        <fullName evidence="3">tRNA 5-methylaminomethyl-2-thiouridine biosynthesis bifunctional protein MnmC</fullName>
    </submittedName>
</protein>
<evidence type="ECO:0000313" key="4">
    <source>
        <dbReference type="Proteomes" id="UP000324575"/>
    </source>
</evidence>
<accession>A0A5M8P2M9</accession>
<evidence type="ECO:0000259" key="2">
    <source>
        <dbReference type="Pfam" id="PF05430"/>
    </source>
</evidence>
<dbReference type="NCBIfam" id="NF033855">
    <property type="entry name" value="tRNA_MNMC2"/>
    <property type="match status" value="1"/>
</dbReference>
<name>A0A5M8P2M9_9BACT</name>
<feature type="compositionally biased region" description="Basic and acidic residues" evidence="1">
    <location>
        <begin position="214"/>
        <end position="225"/>
    </location>
</feature>
<dbReference type="Proteomes" id="UP000324575">
    <property type="component" value="Unassembled WGS sequence"/>
</dbReference>
<feature type="region of interest" description="Disordered" evidence="1">
    <location>
        <begin position="206"/>
        <end position="225"/>
    </location>
</feature>
<evidence type="ECO:0000256" key="1">
    <source>
        <dbReference type="SAM" id="MobiDB-lite"/>
    </source>
</evidence>
<dbReference type="PANTHER" id="PTHR39963">
    <property type="entry name" value="SLL0983 PROTEIN"/>
    <property type="match status" value="1"/>
</dbReference>
<sequence length="225" mass="25579">MNPPNPFHPRSIRLEITADGSHTLFLPEMDEHYHSIHGATQESRHVYIESGLNQCLKPHIHVLEMGFGIGLNALLTALEAEKRNIQVIYTALEKYPVPLDIAGQLNYSDIHPTLFSQIHAAEWESLVPITPSFRLQKIQTDFNAYTYPDPYDVVYYDAFAPDKQSEVWSQSLADAIFKAMNPQGILTTYCAKGAIRRMMQQAGFVTERIPGPPGKREMLRARREK</sequence>
<dbReference type="Pfam" id="PF05430">
    <property type="entry name" value="Methyltransf_30"/>
    <property type="match status" value="1"/>
</dbReference>